<dbReference type="Proteomes" id="UP000583699">
    <property type="component" value="Unassembled WGS sequence"/>
</dbReference>
<name>A0A7W8JGS4_9BACL</name>
<keyword evidence="2" id="KW-1185">Reference proteome</keyword>
<dbReference type="EMBL" id="JACHEQ010000022">
    <property type="protein sequence ID" value="MBB5356766.1"/>
    <property type="molecule type" value="Genomic_DNA"/>
</dbReference>
<proteinExistence type="predicted"/>
<dbReference type="RefSeq" id="WP_183244652.1">
    <property type="nucleotide sequence ID" value="NZ_JACHEQ010000022.1"/>
</dbReference>
<accession>A0A7W8JGS4</accession>
<dbReference type="InterPro" id="IPR027417">
    <property type="entry name" value="P-loop_NTPase"/>
</dbReference>
<reference evidence="1 2" key="1">
    <citation type="submission" date="2020-08" db="EMBL/GenBank/DDBJ databases">
        <title>Genomic Encyclopedia of Type Strains, Phase IV (KMG-IV): sequencing the most valuable type-strain genomes for metagenomic binning, comparative biology and taxonomic classification.</title>
        <authorList>
            <person name="Goeker M."/>
        </authorList>
    </citation>
    <scope>NUCLEOTIDE SEQUENCE [LARGE SCALE GENOMIC DNA]</scope>
    <source>
        <strain evidence="1 2">DSM 19169</strain>
    </source>
</reference>
<organism evidence="1 2">
    <name type="scientific">Anoxybacillus mongoliensis</name>
    <dbReference type="NCBI Taxonomy" id="452565"/>
    <lineage>
        <taxon>Bacteria</taxon>
        <taxon>Bacillati</taxon>
        <taxon>Bacillota</taxon>
        <taxon>Bacilli</taxon>
        <taxon>Bacillales</taxon>
        <taxon>Anoxybacillaceae</taxon>
        <taxon>Anoxybacillus</taxon>
    </lineage>
</organism>
<comment type="caution">
    <text evidence="1">The sequence shown here is derived from an EMBL/GenBank/DDBJ whole genome shotgun (WGS) entry which is preliminary data.</text>
</comment>
<dbReference type="AlphaFoldDB" id="A0A7W8JGS4"/>
<protein>
    <submittedName>
        <fullName evidence="1">Uncharacterized protein</fullName>
    </submittedName>
</protein>
<dbReference type="Gene3D" id="3.40.50.300">
    <property type="entry name" value="P-loop containing nucleotide triphosphate hydrolases"/>
    <property type="match status" value="1"/>
</dbReference>
<evidence type="ECO:0000313" key="2">
    <source>
        <dbReference type="Proteomes" id="UP000583699"/>
    </source>
</evidence>
<evidence type="ECO:0000313" key="1">
    <source>
        <dbReference type="EMBL" id="MBB5356766.1"/>
    </source>
</evidence>
<gene>
    <name evidence="1" type="ORF">HNR43_002779</name>
</gene>
<sequence length="356" mass="41905">MNVSIFYDTPKYVNQFRMFIESKKELFHSFTYEYIPLEKEIPTKDSISIFLLNCQRANSSHLTNTIQRLKQLGAHDKSMIFVINDIEKISNEEVAIVYKDLEKKLSRLIEDPKILLVSLTGYEVLQRYKSEGVVSTFLFSNHKDGAVKTFQQILHERNIQLLIEYSGVQKLEEAIKKLLKKEFLAIKRDPSKKYIFAYRLDPLFLRELQKDISLFIQVIDTEDDLEFLREEEEAIVVTSRYFYEITEDNLNSYRNMILLVDGSNQIQLFEMEKTIGKWKRKFPDTLFIPVNSYPLSKLDNIVTEELIKDKDIVIVDDNGFPLPKTTIKNWKNVLFKSSGIDVVKNVLQQRREEIFV</sequence>